<feature type="compositionally biased region" description="Basic and acidic residues" evidence="2">
    <location>
        <begin position="112"/>
        <end position="144"/>
    </location>
</feature>
<comment type="caution">
    <text evidence="3">The sequence shown here is derived from an EMBL/GenBank/DDBJ whole genome shotgun (WGS) entry which is preliminary data.</text>
</comment>
<dbReference type="EMBL" id="JAQQWE010000005">
    <property type="protein sequence ID" value="KAK7952526.1"/>
    <property type="molecule type" value="Genomic_DNA"/>
</dbReference>
<dbReference type="Pfam" id="PF21730">
    <property type="entry name" value="Vma22_CCDC115"/>
    <property type="match status" value="1"/>
</dbReference>
<dbReference type="PANTHER" id="PTHR31996:SF2">
    <property type="entry name" value="COILED-COIL DOMAIN-CONTAINING PROTEIN 115"/>
    <property type="match status" value="1"/>
</dbReference>
<dbReference type="GeneID" id="92077538"/>
<dbReference type="RefSeq" id="XP_066700588.1">
    <property type="nucleotide sequence ID" value="XM_066844476.1"/>
</dbReference>
<protein>
    <recommendedName>
        <fullName evidence="1">Vacuolar ATPase assembly protein VMA22</fullName>
    </recommendedName>
</protein>
<evidence type="ECO:0000313" key="3">
    <source>
        <dbReference type="EMBL" id="KAK7952526.1"/>
    </source>
</evidence>
<gene>
    <name evidence="3" type="ORF">PG986_008254</name>
</gene>
<feature type="region of interest" description="Disordered" evidence="2">
    <location>
        <begin position="200"/>
        <end position="220"/>
    </location>
</feature>
<evidence type="ECO:0000313" key="4">
    <source>
        <dbReference type="Proteomes" id="UP001391051"/>
    </source>
</evidence>
<dbReference type="Proteomes" id="UP001391051">
    <property type="component" value="Unassembled WGS sequence"/>
</dbReference>
<dbReference type="PANTHER" id="PTHR31996">
    <property type="entry name" value="COILED-COIL DOMAIN-CONTAINING PROTEIN 115"/>
    <property type="match status" value="1"/>
</dbReference>
<feature type="compositionally biased region" description="Polar residues" evidence="2">
    <location>
        <begin position="99"/>
        <end position="111"/>
    </location>
</feature>
<accession>A0ABR1QEW4</accession>
<evidence type="ECO:0000256" key="2">
    <source>
        <dbReference type="SAM" id="MobiDB-lite"/>
    </source>
</evidence>
<proteinExistence type="predicted"/>
<sequence>MEERADIDHLLERYLHLLHEYTSLRAELNKLQAGLYQNLARANFAAERGMRYGQDQYDDRMQASRRVVAFPSSSSPACATFEVVKVEESGTADAAEASVSKSNEAVVSEVQSTRREEDGDKEEEVKDSLAEETKPKSLEPKAKKTKDPLRWFGLITPMPLRQAQAQGVRAVEDIVPKLVSINAEMVQVEIEVRRARKKRAKAEAAAKKSEDVTSKEEVTI</sequence>
<feature type="region of interest" description="Disordered" evidence="2">
    <location>
        <begin position="93"/>
        <end position="144"/>
    </location>
</feature>
<organism evidence="3 4">
    <name type="scientific">Apiospora aurea</name>
    <dbReference type="NCBI Taxonomy" id="335848"/>
    <lineage>
        <taxon>Eukaryota</taxon>
        <taxon>Fungi</taxon>
        <taxon>Dikarya</taxon>
        <taxon>Ascomycota</taxon>
        <taxon>Pezizomycotina</taxon>
        <taxon>Sordariomycetes</taxon>
        <taxon>Xylariomycetidae</taxon>
        <taxon>Amphisphaeriales</taxon>
        <taxon>Apiosporaceae</taxon>
        <taxon>Apiospora</taxon>
    </lineage>
</organism>
<dbReference type="InterPro" id="IPR040357">
    <property type="entry name" value="Vma22/CCDC115"/>
</dbReference>
<keyword evidence="4" id="KW-1185">Reference proteome</keyword>
<name>A0ABR1QEW4_9PEZI</name>
<reference evidence="3 4" key="1">
    <citation type="submission" date="2023-01" db="EMBL/GenBank/DDBJ databases">
        <title>Analysis of 21 Apiospora genomes using comparative genomics revels a genus with tremendous synthesis potential of carbohydrate active enzymes and secondary metabolites.</title>
        <authorList>
            <person name="Sorensen T."/>
        </authorList>
    </citation>
    <scope>NUCLEOTIDE SEQUENCE [LARGE SCALE GENOMIC DNA]</scope>
    <source>
        <strain evidence="3 4">CBS 24483</strain>
    </source>
</reference>
<evidence type="ECO:0000256" key="1">
    <source>
        <dbReference type="ARBA" id="ARBA00093634"/>
    </source>
</evidence>
<feature type="compositionally biased region" description="Basic and acidic residues" evidence="2">
    <location>
        <begin position="201"/>
        <end position="220"/>
    </location>
</feature>